<comment type="caution">
    <text evidence="2">The sequence shown here is derived from an EMBL/GenBank/DDBJ whole genome shotgun (WGS) entry which is preliminary data.</text>
</comment>
<gene>
    <name evidence="2" type="ORF">JOQ06_016203</name>
</gene>
<dbReference type="EMBL" id="JAPTMU010000018">
    <property type="protein sequence ID" value="KAJ4928411.1"/>
    <property type="molecule type" value="Genomic_DNA"/>
</dbReference>
<feature type="compositionally biased region" description="Basic and acidic residues" evidence="1">
    <location>
        <begin position="8"/>
        <end position="17"/>
    </location>
</feature>
<sequence length="162" mass="19050">MKSLARVVRKEENDGKRLLGGREGSRRNLAAVSHNKEESSESSEDMNKGAGEMDEGSGVRQERDRDGWSEESGCTGAPLRRETIHRCTEEIWERLCKNDKSRSWGRRDNEQRCRGRNVFVREGRDRGQERDVERKKERLLERIWKGRDVPREIERESEHEEI</sequence>
<evidence type="ECO:0000256" key="1">
    <source>
        <dbReference type="SAM" id="MobiDB-lite"/>
    </source>
</evidence>
<proteinExistence type="predicted"/>
<reference evidence="2" key="1">
    <citation type="submission" date="2022-11" db="EMBL/GenBank/DDBJ databases">
        <title>Chromosome-level genome of Pogonophryne albipinna.</title>
        <authorList>
            <person name="Jo E."/>
        </authorList>
    </citation>
    <scope>NUCLEOTIDE SEQUENCE</scope>
    <source>
        <strain evidence="2">SGF0006</strain>
        <tissue evidence="2">Muscle</tissue>
    </source>
</reference>
<dbReference type="Proteomes" id="UP001219934">
    <property type="component" value="Unassembled WGS sequence"/>
</dbReference>
<protein>
    <submittedName>
        <fullName evidence="2">Uncharacterized protein</fullName>
    </submittedName>
</protein>
<accession>A0AAD6AP43</accession>
<evidence type="ECO:0000313" key="2">
    <source>
        <dbReference type="EMBL" id="KAJ4928411.1"/>
    </source>
</evidence>
<name>A0AAD6AP43_9TELE</name>
<keyword evidence="3" id="KW-1185">Reference proteome</keyword>
<organism evidence="2 3">
    <name type="scientific">Pogonophryne albipinna</name>
    <dbReference type="NCBI Taxonomy" id="1090488"/>
    <lineage>
        <taxon>Eukaryota</taxon>
        <taxon>Metazoa</taxon>
        <taxon>Chordata</taxon>
        <taxon>Craniata</taxon>
        <taxon>Vertebrata</taxon>
        <taxon>Euteleostomi</taxon>
        <taxon>Actinopterygii</taxon>
        <taxon>Neopterygii</taxon>
        <taxon>Teleostei</taxon>
        <taxon>Neoteleostei</taxon>
        <taxon>Acanthomorphata</taxon>
        <taxon>Eupercaria</taxon>
        <taxon>Perciformes</taxon>
        <taxon>Notothenioidei</taxon>
        <taxon>Pogonophryne</taxon>
    </lineage>
</organism>
<evidence type="ECO:0000313" key="3">
    <source>
        <dbReference type="Proteomes" id="UP001219934"/>
    </source>
</evidence>
<feature type="region of interest" description="Disordered" evidence="1">
    <location>
        <begin position="1"/>
        <end position="80"/>
    </location>
</feature>
<dbReference type="AlphaFoldDB" id="A0AAD6AP43"/>